<name>A0ABS6Z5V3_9ACTN</name>
<accession>A0ABS6Z5V3</accession>
<dbReference type="EMBL" id="WTFF01000073">
    <property type="protein sequence ID" value="MBW5482769.1"/>
    <property type="molecule type" value="Genomic_DNA"/>
</dbReference>
<organism evidence="1 2">
    <name type="scientific">Streptomyces bambusae</name>
    <dbReference type="NCBI Taxonomy" id="1550616"/>
    <lineage>
        <taxon>Bacteria</taxon>
        <taxon>Bacillati</taxon>
        <taxon>Actinomycetota</taxon>
        <taxon>Actinomycetes</taxon>
        <taxon>Kitasatosporales</taxon>
        <taxon>Streptomycetaceae</taxon>
        <taxon>Streptomyces</taxon>
    </lineage>
</organism>
<proteinExistence type="predicted"/>
<dbReference type="RefSeq" id="WP_219667240.1">
    <property type="nucleotide sequence ID" value="NZ_WTFF01000073.1"/>
</dbReference>
<evidence type="ECO:0000313" key="2">
    <source>
        <dbReference type="Proteomes" id="UP000812013"/>
    </source>
</evidence>
<evidence type="ECO:0000313" key="1">
    <source>
        <dbReference type="EMBL" id="MBW5482769.1"/>
    </source>
</evidence>
<dbReference type="Proteomes" id="UP000812013">
    <property type="component" value="Unassembled WGS sequence"/>
</dbReference>
<keyword evidence="2" id="KW-1185">Reference proteome</keyword>
<comment type="caution">
    <text evidence="1">The sequence shown here is derived from an EMBL/GenBank/DDBJ whole genome shotgun (WGS) entry which is preliminary data.</text>
</comment>
<protein>
    <submittedName>
        <fullName evidence="1">Uncharacterized protein</fullName>
    </submittedName>
</protein>
<gene>
    <name evidence="1" type="ORF">GPJ59_12965</name>
</gene>
<sequence>MEFTGYATDLVLGGAPGDLFGRLSPKLAEKWPAYLINGSDHRSFDFGSIAFDPEADPADSEIATFSRDLAMEEFWEEQGYALGTDGEGPFAVFYRPFREFSVTVDRGTETGSGVDWHGAVLLVPEGFHVSLVTPEDPSSDPFSGWVRDTLLRSVW</sequence>
<reference evidence="1 2" key="1">
    <citation type="submission" date="2019-12" db="EMBL/GenBank/DDBJ databases">
        <title>Genome sequence of Streptomyces bambusae.</title>
        <authorList>
            <person name="Bansal K."/>
            <person name="Choksket S."/>
            <person name="Korpole S."/>
            <person name="Patil P.B."/>
        </authorList>
    </citation>
    <scope>NUCLEOTIDE SEQUENCE [LARGE SCALE GENOMIC DNA]</scope>
    <source>
        <strain evidence="1 2">SK60</strain>
    </source>
</reference>